<dbReference type="InterPro" id="IPR011105">
    <property type="entry name" value="Cell_wall_hydrolase_SleB"/>
</dbReference>
<keyword evidence="1" id="KW-0472">Membrane</keyword>
<dbReference type="STRING" id="926561.GCA_000379025_01351"/>
<feature type="transmembrane region" description="Helical" evidence="1">
    <location>
        <begin position="45"/>
        <end position="62"/>
    </location>
</feature>
<dbReference type="GO" id="GO:0016787">
    <property type="term" value="F:hydrolase activity"/>
    <property type="evidence" value="ECO:0007669"/>
    <property type="project" value="InterPro"/>
</dbReference>
<dbReference type="Proteomes" id="UP000295832">
    <property type="component" value="Unassembled WGS sequence"/>
</dbReference>
<sequence length="220" mass="24749">MKKQITLHQKFIIYILIFTLVFPMMSGLILITPAYAEGGLTENKGFMSLLKGLLMLFFFSFLSNKDESSYLEDSYESASQEDSSQTSSYQRLNISQDERDWLAKAVYSEARGEPFEGQVAVASVVINRVLDNHFPNDVKGVIFEKPGGNSYAFSAVWDGQIHLTPDQTSYKAVDYALKGWDPSEGALYYYNPVTATASWIFDNTIARKTIGNHVFADLRS</sequence>
<keyword evidence="4" id="KW-1185">Reference proteome</keyword>
<dbReference type="RefSeq" id="WP_134115784.1">
    <property type="nucleotide sequence ID" value="NZ_SOEG01000007.1"/>
</dbReference>
<gene>
    <name evidence="3" type="ORF">C7959_10734</name>
</gene>
<dbReference type="Gene3D" id="6.20.240.60">
    <property type="match status" value="1"/>
</dbReference>
<dbReference type="AlphaFoldDB" id="A0A4R8H8T6"/>
<evidence type="ECO:0000256" key="1">
    <source>
        <dbReference type="SAM" id="Phobius"/>
    </source>
</evidence>
<evidence type="ECO:0000313" key="4">
    <source>
        <dbReference type="Proteomes" id="UP000295832"/>
    </source>
</evidence>
<dbReference type="EMBL" id="SOEG01000007">
    <property type="protein sequence ID" value="TDX52326.1"/>
    <property type="molecule type" value="Genomic_DNA"/>
</dbReference>
<feature type="transmembrane region" description="Helical" evidence="1">
    <location>
        <begin position="12"/>
        <end position="33"/>
    </location>
</feature>
<feature type="domain" description="Cell wall hydrolase SleB" evidence="2">
    <location>
        <begin position="112"/>
        <end position="216"/>
    </location>
</feature>
<dbReference type="Pfam" id="PF07486">
    <property type="entry name" value="Hydrolase_2"/>
    <property type="match status" value="1"/>
</dbReference>
<keyword evidence="1" id="KW-1133">Transmembrane helix</keyword>
<dbReference type="InterPro" id="IPR042047">
    <property type="entry name" value="SleB_dom1"/>
</dbReference>
<evidence type="ECO:0000313" key="3">
    <source>
        <dbReference type="EMBL" id="TDX52326.1"/>
    </source>
</evidence>
<organism evidence="3 4">
    <name type="scientific">Orenia marismortui</name>
    <dbReference type="NCBI Taxonomy" id="46469"/>
    <lineage>
        <taxon>Bacteria</taxon>
        <taxon>Bacillati</taxon>
        <taxon>Bacillota</taxon>
        <taxon>Clostridia</taxon>
        <taxon>Halanaerobiales</taxon>
        <taxon>Halobacteroidaceae</taxon>
        <taxon>Orenia</taxon>
    </lineage>
</organism>
<reference evidence="3 4" key="1">
    <citation type="submission" date="2019-03" db="EMBL/GenBank/DDBJ databases">
        <title>Subsurface microbial communities from deep shales in Ohio and West Virginia, USA.</title>
        <authorList>
            <person name="Wrighton K."/>
        </authorList>
    </citation>
    <scope>NUCLEOTIDE SEQUENCE [LARGE SCALE GENOMIC DNA]</scope>
    <source>
        <strain evidence="3 4">MSL 6dP</strain>
    </source>
</reference>
<name>A0A4R8H8T6_9FIRM</name>
<keyword evidence="1" id="KW-0812">Transmembrane</keyword>
<protein>
    <submittedName>
        <fullName evidence="3">N-acetylmuramoyl-L-alanine amidase</fullName>
    </submittedName>
</protein>
<proteinExistence type="predicted"/>
<evidence type="ECO:0000259" key="2">
    <source>
        <dbReference type="Pfam" id="PF07486"/>
    </source>
</evidence>
<comment type="caution">
    <text evidence="3">The sequence shown here is derived from an EMBL/GenBank/DDBJ whole genome shotgun (WGS) entry which is preliminary data.</text>
</comment>
<accession>A0A4R8H8T6</accession>
<dbReference type="Gene3D" id="1.10.10.2520">
    <property type="entry name" value="Cell wall hydrolase SleB, domain 1"/>
    <property type="match status" value="1"/>
</dbReference>